<dbReference type="Proteomes" id="UP000247409">
    <property type="component" value="Unassembled WGS sequence"/>
</dbReference>
<keyword evidence="1" id="KW-1133">Transmembrane helix</keyword>
<feature type="transmembrane region" description="Helical" evidence="1">
    <location>
        <begin position="257"/>
        <end position="277"/>
    </location>
</feature>
<dbReference type="InterPro" id="IPR036866">
    <property type="entry name" value="RibonucZ/Hydroxyglut_hydro"/>
</dbReference>
<organism evidence="2 3">
    <name type="scientific">Gracilariopsis chorda</name>
    <dbReference type="NCBI Taxonomy" id="448386"/>
    <lineage>
        <taxon>Eukaryota</taxon>
        <taxon>Rhodophyta</taxon>
        <taxon>Florideophyceae</taxon>
        <taxon>Rhodymeniophycidae</taxon>
        <taxon>Gracilariales</taxon>
        <taxon>Gracilariaceae</taxon>
        <taxon>Gracilariopsis</taxon>
    </lineage>
</organism>
<dbReference type="AlphaFoldDB" id="A0A2V3IGD4"/>
<evidence type="ECO:0000313" key="3">
    <source>
        <dbReference type="Proteomes" id="UP000247409"/>
    </source>
</evidence>
<name>A0A2V3IGD4_9FLOR</name>
<evidence type="ECO:0000313" key="2">
    <source>
        <dbReference type="EMBL" id="PXF41137.1"/>
    </source>
</evidence>
<dbReference type="EMBL" id="NBIV01000234">
    <property type="protein sequence ID" value="PXF41137.1"/>
    <property type="molecule type" value="Genomic_DNA"/>
</dbReference>
<keyword evidence="3" id="KW-1185">Reference proteome</keyword>
<evidence type="ECO:0000256" key="1">
    <source>
        <dbReference type="SAM" id="Phobius"/>
    </source>
</evidence>
<dbReference type="InterPro" id="IPR025638">
    <property type="entry name" value="DUF4336"/>
</dbReference>
<dbReference type="PANTHER" id="PTHR33835:SF1">
    <property type="entry name" value="METALLO-BETA-LACTAMASE DOMAIN-CONTAINING PROTEIN"/>
    <property type="match status" value="1"/>
</dbReference>
<sequence length="279" mass="30491">MSNTATRSDGTVTVDPGLHELHSPSLYAVHSLFTAAPALNFPLRTIFVKLPENKLLIYSPTNPHLLDLEAVQALGEVTVIVAPNSVHSTYAQRTKAAFPNATLYSSPALKHRFPQREWGTILSTHVEVAEGVTLHCLSEMVPFQEIVVVHAPSRTLILADTAFNISRRTLRGAGIGVNLFVRLGRGLGPMQTSIPLMLMMLAYCSKSKPQFEELLSMPWDNIVPCHGDVIEGTGKEAFRTGIYRFISSPASQIATRVAPYVLLTSLAIIAVIAYSRFAK</sequence>
<dbReference type="OrthoDB" id="421671at2759"/>
<comment type="caution">
    <text evidence="2">The sequence shown here is derived from an EMBL/GenBank/DDBJ whole genome shotgun (WGS) entry which is preliminary data.</text>
</comment>
<accession>A0A2V3IGD4</accession>
<protein>
    <recommendedName>
        <fullName evidence="4">DUF4336 domain-containing protein</fullName>
    </recommendedName>
</protein>
<keyword evidence="1" id="KW-0472">Membrane</keyword>
<keyword evidence="1" id="KW-0812">Transmembrane</keyword>
<evidence type="ECO:0008006" key="4">
    <source>
        <dbReference type="Google" id="ProtNLM"/>
    </source>
</evidence>
<dbReference type="Pfam" id="PF14234">
    <property type="entry name" value="DUF4336"/>
    <property type="match status" value="1"/>
</dbReference>
<reference evidence="2 3" key="1">
    <citation type="journal article" date="2018" name="Mol. Biol. Evol.">
        <title>Analysis of the draft genome of the red seaweed Gracilariopsis chorda provides insights into genome size evolution in Rhodophyta.</title>
        <authorList>
            <person name="Lee J."/>
            <person name="Yang E.C."/>
            <person name="Graf L."/>
            <person name="Yang J.H."/>
            <person name="Qiu H."/>
            <person name="Zel Zion U."/>
            <person name="Chan C.X."/>
            <person name="Stephens T.G."/>
            <person name="Weber A.P.M."/>
            <person name="Boo G.H."/>
            <person name="Boo S.M."/>
            <person name="Kim K.M."/>
            <person name="Shin Y."/>
            <person name="Jung M."/>
            <person name="Lee S.J."/>
            <person name="Yim H.S."/>
            <person name="Lee J.H."/>
            <person name="Bhattacharya D."/>
            <person name="Yoon H.S."/>
        </authorList>
    </citation>
    <scope>NUCLEOTIDE SEQUENCE [LARGE SCALE GENOMIC DNA]</scope>
    <source>
        <strain evidence="2 3">SKKU-2015</strain>
        <tissue evidence="2">Whole body</tissue>
    </source>
</reference>
<proteinExistence type="predicted"/>
<dbReference type="SUPFAM" id="SSF56281">
    <property type="entry name" value="Metallo-hydrolase/oxidoreductase"/>
    <property type="match status" value="1"/>
</dbReference>
<dbReference type="PANTHER" id="PTHR33835">
    <property type="entry name" value="YALI0C07656P"/>
    <property type="match status" value="1"/>
</dbReference>
<gene>
    <name evidence="2" type="ORF">BWQ96_09169</name>
</gene>